<dbReference type="AlphaFoldDB" id="A0A1H1BCS1"/>
<keyword evidence="2" id="KW-1185">Reference proteome</keyword>
<evidence type="ECO:0000313" key="2">
    <source>
        <dbReference type="Proteomes" id="UP000198848"/>
    </source>
</evidence>
<proteinExistence type="predicted"/>
<dbReference type="EMBL" id="FNLC01000001">
    <property type="protein sequence ID" value="SDQ49673.1"/>
    <property type="molecule type" value="Genomic_DNA"/>
</dbReference>
<accession>A0A1H1BCS1</accession>
<evidence type="ECO:0000313" key="1">
    <source>
        <dbReference type="EMBL" id="SDQ49673.1"/>
    </source>
</evidence>
<name>A0A1H1BCS1_NATTX</name>
<gene>
    <name evidence="1" type="ORF">SAMN04489842_1001</name>
</gene>
<dbReference type="Proteomes" id="UP000198848">
    <property type="component" value="Unassembled WGS sequence"/>
</dbReference>
<dbReference type="STRING" id="1095778.SAMN04489842_1001"/>
<protein>
    <submittedName>
        <fullName evidence="1">Uncharacterized protein</fullName>
    </submittedName>
</protein>
<organism evidence="1 2">
    <name type="scientific">Natronobacterium texcoconense</name>
    <dbReference type="NCBI Taxonomy" id="1095778"/>
    <lineage>
        <taxon>Archaea</taxon>
        <taxon>Methanobacteriati</taxon>
        <taxon>Methanobacteriota</taxon>
        <taxon>Stenosarchaea group</taxon>
        <taxon>Halobacteria</taxon>
        <taxon>Halobacteriales</taxon>
        <taxon>Natrialbaceae</taxon>
        <taxon>Natronobacterium</taxon>
    </lineage>
</organism>
<sequence>MSGPKSAFPTVGYDDRYHDETFFLSERRPMAATGSYSLLASVRFAMPTCPGCRQQLSHENCLEHLRYCKWVWSDRPEQESRWNERLVDQIRKRER</sequence>
<reference evidence="2" key="1">
    <citation type="submission" date="2016-10" db="EMBL/GenBank/DDBJ databases">
        <authorList>
            <person name="Varghese N."/>
            <person name="Submissions S."/>
        </authorList>
    </citation>
    <scope>NUCLEOTIDE SEQUENCE [LARGE SCALE GENOMIC DNA]</scope>
    <source>
        <strain evidence="2">DSM 24767</strain>
    </source>
</reference>